<dbReference type="EMBL" id="CP036264">
    <property type="protein sequence ID" value="QEG00074.1"/>
    <property type="molecule type" value="Genomic_DNA"/>
</dbReference>
<dbReference type="SUPFAM" id="SSF52833">
    <property type="entry name" value="Thioredoxin-like"/>
    <property type="match status" value="1"/>
</dbReference>
<dbReference type="Pfam" id="PF00578">
    <property type="entry name" value="AhpC-TSA"/>
    <property type="match status" value="1"/>
</dbReference>
<dbReference type="GO" id="GO:0016491">
    <property type="term" value="F:oxidoreductase activity"/>
    <property type="evidence" value="ECO:0007669"/>
    <property type="project" value="InterPro"/>
</dbReference>
<feature type="transmembrane region" description="Helical" evidence="1">
    <location>
        <begin position="27"/>
        <end position="46"/>
    </location>
</feature>
<dbReference type="KEGG" id="smam:Mal15_41420"/>
<dbReference type="InterPro" id="IPR000866">
    <property type="entry name" value="AhpC/TSA"/>
</dbReference>
<accession>A0A5B9MGR9</accession>
<keyword evidence="1" id="KW-0812">Transmembrane</keyword>
<dbReference type="NCBIfam" id="NF040769">
    <property type="entry name" value="SelL_rel_redox"/>
    <property type="match status" value="1"/>
</dbReference>
<dbReference type="InterPro" id="IPR036249">
    <property type="entry name" value="Thioredoxin-like_sf"/>
</dbReference>
<dbReference type="AlphaFoldDB" id="A0A5B9MGR9"/>
<dbReference type="GO" id="GO:0016209">
    <property type="term" value="F:antioxidant activity"/>
    <property type="evidence" value="ECO:0007669"/>
    <property type="project" value="InterPro"/>
</dbReference>
<evidence type="ECO:0000313" key="3">
    <source>
        <dbReference type="EMBL" id="QEG00074.1"/>
    </source>
</evidence>
<evidence type="ECO:0000313" key="4">
    <source>
        <dbReference type="Proteomes" id="UP000321353"/>
    </source>
</evidence>
<evidence type="ECO:0000259" key="2">
    <source>
        <dbReference type="Pfam" id="PF00578"/>
    </source>
</evidence>
<keyword evidence="1" id="KW-0472">Membrane</keyword>
<protein>
    <submittedName>
        <fullName evidence="3">AhpC/TSA family protein</fullName>
    </submittedName>
</protein>
<feature type="domain" description="Alkyl hydroperoxide reductase subunit C/ Thiol specific antioxidant" evidence="2">
    <location>
        <begin position="181"/>
        <end position="316"/>
    </location>
</feature>
<sequence length="346" mass="38483">MRTDLGLITEPMNRFTATTAATSHPRWMTHVLIAAAIYNLVWGGWVVLRPMDLFDITGIDRPIYPGIWQCVGMIVGVYGVGYAIAARDPYRHWPIVLVGFLGKTFGPLGMAYQWLVLPPGAPGRLPMEWAIVNLTNDLIWWVPFGMILFQAFKSFSAPAAVGEAESVSRLNEQFRSQQGATIAELSRNQSVLVVFLRHSGCTFCREALQDLREQRERIEAMGTAIVLVHMGDNESSRAFFEAYGLGDVHRISDPDCRLYRGYELGRGRVGQLFGLSVFWRGFKCAILNRHGVGKLGGDGFQMPGAFLVRDNQIVRAFRHQTAASRPDYCSVADPAIRSTSVEPSSP</sequence>
<gene>
    <name evidence="3" type="ORF">Mal15_41420</name>
</gene>
<feature type="transmembrane region" description="Helical" evidence="1">
    <location>
        <begin position="66"/>
        <end position="85"/>
    </location>
</feature>
<proteinExistence type="predicted"/>
<organism evidence="3 4">
    <name type="scientific">Stieleria maiorica</name>
    <dbReference type="NCBI Taxonomy" id="2795974"/>
    <lineage>
        <taxon>Bacteria</taxon>
        <taxon>Pseudomonadati</taxon>
        <taxon>Planctomycetota</taxon>
        <taxon>Planctomycetia</taxon>
        <taxon>Pirellulales</taxon>
        <taxon>Pirellulaceae</taxon>
        <taxon>Stieleria</taxon>
    </lineage>
</organism>
<evidence type="ECO:0000256" key="1">
    <source>
        <dbReference type="SAM" id="Phobius"/>
    </source>
</evidence>
<keyword evidence="4" id="KW-1185">Reference proteome</keyword>
<keyword evidence="1" id="KW-1133">Transmembrane helix</keyword>
<feature type="transmembrane region" description="Helical" evidence="1">
    <location>
        <begin position="97"/>
        <end position="117"/>
    </location>
</feature>
<dbReference type="Proteomes" id="UP000321353">
    <property type="component" value="Chromosome"/>
</dbReference>
<dbReference type="CDD" id="cd02970">
    <property type="entry name" value="PRX_like2"/>
    <property type="match status" value="1"/>
</dbReference>
<name>A0A5B9MGR9_9BACT</name>
<dbReference type="Gene3D" id="3.40.30.10">
    <property type="entry name" value="Glutaredoxin"/>
    <property type="match status" value="1"/>
</dbReference>
<reference evidence="3 4" key="1">
    <citation type="submission" date="2019-02" db="EMBL/GenBank/DDBJ databases">
        <title>Planctomycetal bacteria perform biofilm scaping via a novel small molecule.</title>
        <authorList>
            <person name="Jeske O."/>
            <person name="Boedeker C."/>
            <person name="Wiegand S."/>
            <person name="Breitling P."/>
            <person name="Kallscheuer N."/>
            <person name="Jogler M."/>
            <person name="Rohde M."/>
            <person name="Petersen J."/>
            <person name="Medema M.H."/>
            <person name="Surup F."/>
            <person name="Jogler C."/>
        </authorList>
    </citation>
    <scope>NUCLEOTIDE SEQUENCE [LARGE SCALE GENOMIC DNA]</scope>
    <source>
        <strain evidence="3 4">Mal15</strain>
    </source>
</reference>